<dbReference type="RefSeq" id="WP_091787111.1">
    <property type="nucleotide sequence ID" value="NZ_FNDI01000027.1"/>
</dbReference>
<dbReference type="Proteomes" id="UP000198900">
    <property type="component" value="Unassembled WGS sequence"/>
</dbReference>
<gene>
    <name evidence="1" type="ORF">SAMN04487926_127100</name>
</gene>
<evidence type="ECO:0000313" key="1">
    <source>
        <dbReference type="EMBL" id="SDI93286.1"/>
    </source>
</evidence>
<evidence type="ECO:0000313" key="2">
    <source>
        <dbReference type="Proteomes" id="UP000198900"/>
    </source>
</evidence>
<name>A0A7Z7BDZ0_9BURK</name>
<accession>A0A7Z7BDZ0</accession>
<keyword evidence="2" id="KW-1185">Reference proteome</keyword>
<reference evidence="1" key="1">
    <citation type="submission" date="2016-10" db="EMBL/GenBank/DDBJ databases">
        <authorList>
            <person name="Varghese N."/>
            <person name="Submissions S."/>
        </authorList>
    </citation>
    <scope>NUCLEOTIDE SEQUENCE [LARGE SCALE GENOMIC DNA]</scope>
    <source>
        <strain evidence="1">YR281</strain>
    </source>
</reference>
<organism evidence="1 2">
    <name type="scientific">Paraburkholderia steynii</name>
    <dbReference type="NCBI Taxonomy" id="1245441"/>
    <lineage>
        <taxon>Bacteria</taxon>
        <taxon>Pseudomonadati</taxon>
        <taxon>Pseudomonadota</taxon>
        <taxon>Betaproteobacteria</taxon>
        <taxon>Burkholderiales</taxon>
        <taxon>Burkholderiaceae</taxon>
        <taxon>Paraburkholderia</taxon>
    </lineage>
</organism>
<dbReference type="EMBL" id="FNDI01000027">
    <property type="protein sequence ID" value="SDI93286.1"/>
    <property type="molecule type" value="Genomic_DNA"/>
</dbReference>
<proteinExistence type="predicted"/>
<protein>
    <submittedName>
        <fullName evidence="1">Uncharacterized protein</fullName>
    </submittedName>
</protein>
<dbReference type="AlphaFoldDB" id="A0A7Z7BDZ0"/>
<comment type="caution">
    <text evidence="1">The sequence shown here is derived from an EMBL/GenBank/DDBJ whole genome shotgun (WGS) entry which is preliminary data.</text>
</comment>
<sequence length="108" mass="12444">MTEDAAKRQKPMVVEFDPDFMLVSMEMWRKSLDMEIPIADEFKIHFMANRRRLLEGFATTGKAWKVMLGDMTAVHEPARLEDVRREVQAFLSWAEGGLQALDDLAPKC</sequence>